<accession>A0A089MGI4</accession>
<keyword evidence="2" id="KW-1185">Reference proteome</keyword>
<dbReference type="HOGENOM" id="CLU_820950_0_0_9"/>
<name>A0A089MGI4_PAEBO</name>
<evidence type="ECO:0008006" key="3">
    <source>
        <dbReference type="Google" id="ProtNLM"/>
    </source>
</evidence>
<organism evidence="1 2">
    <name type="scientific">Paenibacillus borealis</name>
    <dbReference type="NCBI Taxonomy" id="160799"/>
    <lineage>
        <taxon>Bacteria</taxon>
        <taxon>Bacillati</taxon>
        <taxon>Bacillota</taxon>
        <taxon>Bacilli</taxon>
        <taxon>Bacillales</taxon>
        <taxon>Paenibacillaceae</taxon>
        <taxon>Paenibacillus</taxon>
    </lineage>
</organism>
<reference evidence="1" key="1">
    <citation type="submission" date="2014-08" db="EMBL/GenBank/DDBJ databases">
        <title>Comparative genomics of the Paenibacillus odorifer group.</title>
        <authorList>
            <person name="den Bakker H.C."/>
            <person name="Tsai Y.-C.Y.-C."/>
            <person name="Martin N."/>
            <person name="Korlach J."/>
            <person name="Wiedmann M."/>
        </authorList>
    </citation>
    <scope>NUCLEOTIDE SEQUENCE [LARGE SCALE GENOMIC DNA]</scope>
    <source>
        <strain evidence="1">DSM 13188</strain>
    </source>
</reference>
<evidence type="ECO:0000313" key="1">
    <source>
        <dbReference type="EMBL" id="AIQ55724.1"/>
    </source>
</evidence>
<dbReference type="Proteomes" id="UP000029518">
    <property type="component" value="Chromosome"/>
</dbReference>
<dbReference type="KEGG" id="pbd:PBOR_01135"/>
<sequence>MTRPYVNLTSRNRIQDFQNEISRRLNDFTSLDGVIGITLNGGLSRGYGDELSEIDLVFYLDPCSYKLWSDGQSPLPLGITRIGDYLYDIKILDPGEEQQKQWDSVALWDLSYARILYDPAGRIALLMDAKLADPPRRLQAEGPLFQCWWYFRLAGDIWIHRGDAVQGHAMLNKAAIQLIEALFTANREYVPHEKWLIHFSRSLAWTPPDWEARLLAIMGTGDFSRQSLITRQAAIEQVWEEIDAYIISMERPEYKLNVMHVTFYDLLKLLLTEDLLLVTEWTKHISLSVLSGEPFIRFASVQQDHIIVDKEKLLTLNPEELYSWHSAIVKQLLAEIRNGVL</sequence>
<evidence type="ECO:0000313" key="2">
    <source>
        <dbReference type="Proteomes" id="UP000029518"/>
    </source>
</evidence>
<protein>
    <recommendedName>
        <fullName evidence="3">DUF4037 domain-containing protein</fullName>
    </recommendedName>
</protein>
<proteinExistence type="predicted"/>
<gene>
    <name evidence="1" type="ORF">PBOR_01135</name>
</gene>
<dbReference type="EMBL" id="CP009285">
    <property type="protein sequence ID" value="AIQ55724.1"/>
    <property type="molecule type" value="Genomic_DNA"/>
</dbReference>
<dbReference type="AlphaFoldDB" id="A0A089MGI4"/>